<dbReference type="PIRSF" id="PIRSF015617">
    <property type="entry name" value="Adensltrnsf_CobA"/>
    <property type="match status" value="1"/>
</dbReference>
<comment type="caution">
    <text evidence="1">The sequence shown here is derived from an EMBL/GenBank/DDBJ whole genome shotgun (WGS) entry which is preliminary data.</text>
</comment>
<dbReference type="Pfam" id="PF02572">
    <property type="entry name" value="CobA_CobO_BtuR"/>
    <property type="match status" value="1"/>
</dbReference>
<sequence length="174" mass="19772">MAGTGRIHVYYGDGKGKTTAAVGAAIRGAGSGMKVLFYQFLKDNSSSERRVLEMIPLITCLPGKDRVKFFKQLSQEEKKELRRYYTKALDEIVKFCSSFDLLILDEILDAVSLNLLSEEKVFRFLEHKPQGLEIILTGHVITEEMKARGQYVTQMKKIKHPYDEGTTAREGIEY</sequence>
<name>A0ABT1E7Z0_9FIRM</name>
<organism evidence="1 2">
    <name type="scientific">Aequitasia blattaphilus</name>
    <dbReference type="NCBI Taxonomy" id="2949332"/>
    <lineage>
        <taxon>Bacteria</taxon>
        <taxon>Bacillati</taxon>
        <taxon>Bacillota</taxon>
        <taxon>Clostridia</taxon>
        <taxon>Lachnospirales</taxon>
        <taxon>Lachnospiraceae</taxon>
        <taxon>Aequitasia</taxon>
    </lineage>
</organism>
<keyword evidence="2" id="KW-1185">Reference proteome</keyword>
<accession>A0ABT1E7Z0</accession>
<dbReference type="InterPro" id="IPR003724">
    <property type="entry name" value="CblAdoTrfase_CobA"/>
</dbReference>
<proteinExistence type="predicted"/>
<dbReference type="PANTHER" id="PTHR46638">
    <property type="entry name" value="CORRINOID ADENOSYLTRANSFERASE"/>
    <property type="match status" value="1"/>
</dbReference>
<dbReference type="PANTHER" id="PTHR46638:SF1">
    <property type="entry name" value="CORRINOID ADENOSYLTRANSFERASE"/>
    <property type="match status" value="1"/>
</dbReference>
<reference evidence="1 2" key="1">
    <citation type="journal article" date="2022" name="Genome Biol. Evol.">
        <title>Host diet, physiology and behaviors set the stage for Lachnospiraceae cladogenesis.</title>
        <authorList>
            <person name="Vera-Ponce De Leon A."/>
            <person name="Schneider M."/>
            <person name="Jahnes B.C."/>
            <person name="Sadowski V."/>
            <person name="Camuy-Velez L.A."/>
            <person name="Duan J."/>
            <person name="Sabree Z.L."/>
        </authorList>
    </citation>
    <scope>NUCLEOTIDE SEQUENCE [LARGE SCALE GENOMIC DNA]</scope>
    <source>
        <strain evidence="1 2">PAL113</strain>
    </source>
</reference>
<dbReference type="Gene3D" id="3.40.50.300">
    <property type="entry name" value="P-loop containing nucleotide triphosphate hydrolases"/>
    <property type="match status" value="1"/>
</dbReference>
<dbReference type="RefSeq" id="WP_262065730.1">
    <property type="nucleotide sequence ID" value="NZ_JAMXOD010000006.1"/>
</dbReference>
<evidence type="ECO:0000313" key="2">
    <source>
        <dbReference type="Proteomes" id="UP001523566"/>
    </source>
</evidence>
<dbReference type="EMBL" id="JAMZFW010000006">
    <property type="protein sequence ID" value="MCP1101941.1"/>
    <property type="molecule type" value="Genomic_DNA"/>
</dbReference>
<dbReference type="Proteomes" id="UP001523566">
    <property type="component" value="Unassembled WGS sequence"/>
</dbReference>
<gene>
    <name evidence="1" type="ORF">NK125_05855</name>
</gene>
<dbReference type="SUPFAM" id="SSF52540">
    <property type="entry name" value="P-loop containing nucleoside triphosphate hydrolases"/>
    <property type="match status" value="1"/>
</dbReference>
<evidence type="ECO:0000313" key="1">
    <source>
        <dbReference type="EMBL" id="MCP1101941.1"/>
    </source>
</evidence>
<dbReference type="InterPro" id="IPR027417">
    <property type="entry name" value="P-loop_NTPase"/>
</dbReference>
<protein>
    <submittedName>
        <fullName evidence="1">Cob(I)yrinic acid a,c-diamide adenosyltransferase</fullName>
    </submittedName>
</protein>